<keyword evidence="1" id="KW-0472">Membrane</keyword>
<dbReference type="AlphaFoldDB" id="A0A919GWM3"/>
<dbReference type="Proteomes" id="UP000600026">
    <property type="component" value="Unassembled WGS sequence"/>
</dbReference>
<keyword evidence="1" id="KW-0812">Transmembrane</keyword>
<evidence type="ECO:0000256" key="1">
    <source>
        <dbReference type="SAM" id="Phobius"/>
    </source>
</evidence>
<gene>
    <name evidence="2" type="ORF">Sxan_26530</name>
</gene>
<feature type="transmembrane region" description="Helical" evidence="1">
    <location>
        <begin position="7"/>
        <end position="24"/>
    </location>
</feature>
<proteinExistence type="predicted"/>
<accession>A0A919GWM3</accession>
<evidence type="ECO:0000313" key="2">
    <source>
        <dbReference type="EMBL" id="GHI85289.1"/>
    </source>
</evidence>
<name>A0A919GWM3_9ACTN</name>
<evidence type="ECO:0000313" key="3">
    <source>
        <dbReference type="Proteomes" id="UP000600026"/>
    </source>
</evidence>
<keyword evidence="1" id="KW-1133">Transmembrane helix</keyword>
<dbReference type="EMBL" id="BNEE01000006">
    <property type="protein sequence ID" value="GHI85289.1"/>
    <property type="molecule type" value="Genomic_DNA"/>
</dbReference>
<organism evidence="2 3">
    <name type="scientific">Streptomyces xanthophaeus</name>
    <dbReference type="NCBI Taxonomy" id="67385"/>
    <lineage>
        <taxon>Bacteria</taxon>
        <taxon>Bacillati</taxon>
        <taxon>Actinomycetota</taxon>
        <taxon>Actinomycetes</taxon>
        <taxon>Kitasatosporales</taxon>
        <taxon>Streptomycetaceae</taxon>
        <taxon>Streptomyces</taxon>
    </lineage>
</organism>
<sequence>MTVTARGSLFLAVLVLPIVLITGVRDSVTLAALAMAISTVAAGTRVAYRRVRRI</sequence>
<comment type="caution">
    <text evidence="2">The sequence shown here is derived from an EMBL/GenBank/DDBJ whole genome shotgun (WGS) entry which is preliminary data.</text>
</comment>
<reference evidence="2" key="1">
    <citation type="submission" date="2020-09" db="EMBL/GenBank/DDBJ databases">
        <title>Whole genome shotgun sequence of Streptomyces xanthophaeus NBRC 12829.</title>
        <authorList>
            <person name="Komaki H."/>
            <person name="Tamura T."/>
        </authorList>
    </citation>
    <scope>NUCLEOTIDE SEQUENCE</scope>
    <source>
        <strain evidence="2">NBRC 12829</strain>
    </source>
</reference>
<protein>
    <submittedName>
        <fullName evidence="2">Uncharacterized protein</fullName>
    </submittedName>
</protein>
<keyword evidence="3" id="KW-1185">Reference proteome</keyword>
<feature type="transmembrane region" description="Helical" evidence="1">
    <location>
        <begin position="30"/>
        <end position="48"/>
    </location>
</feature>